<organism evidence="2 3">
    <name type="scientific">Saccharothrix australiensis</name>
    <dbReference type="NCBI Taxonomy" id="2072"/>
    <lineage>
        <taxon>Bacteria</taxon>
        <taxon>Bacillati</taxon>
        <taxon>Actinomycetota</taxon>
        <taxon>Actinomycetes</taxon>
        <taxon>Pseudonocardiales</taxon>
        <taxon>Pseudonocardiaceae</taxon>
        <taxon>Saccharothrix</taxon>
    </lineage>
</organism>
<sequence>MDADALSRLEHRAGRERSTSNCDRGTAWIGKFSWVNVPRVNPVPSSFTSTVPSRNTQPLLRPPAGIPG</sequence>
<evidence type="ECO:0000256" key="1">
    <source>
        <dbReference type="SAM" id="MobiDB-lite"/>
    </source>
</evidence>
<feature type="region of interest" description="Disordered" evidence="1">
    <location>
        <begin position="1"/>
        <end position="24"/>
    </location>
</feature>
<accession>A0A495W3U8</accession>
<feature type="region of interest" description="Disordered" evidence="1">
    <location>
        <begin position="45"/>
        <end position="68"/>
    </location>
</feature>
<dbReference type="AlphaFoldDB" id="A0A495W3U8"/>
<protein>
    <submittedName>
        <fullName evidence="2">Uncharacterized protein</fullName>
    </submittedName>
</protein>
<comment type="caution">
    <text evidence="2">The sequence shown here is derived from an EMBL/GenBank/DDBJ whole genome shotgun (WGS) entry which is preliminary data.</text>
</comment>
<gene>
    <name evidence="2" type="ORF">C8E97_4722</name>
</gene>
<keyword evidence="3" id="KW-1185">Reference proteome</keyword>
<dbReference type="EMBL" id="RBXO01000001">
    <property type="protein sequence ID" value="RKT56034.1"/>
    <property type="molecule type" value="Genomic_DNA"/>
</dbReference>
<evidence type="ECO:0000313" key="3">
    <source>
        <dbReference type="Proteomes" id="UP000282084"/>
    </source>
</evidence>
<evidence type="ECO:0000313" key="2">
    <source>
        <dbReference type="EMBL" id="RKT56034.1"/>
    </source>
</evidence>
<feature type="compositionally biased region" description="Basic and acidic residues" evidence="1">
    <location>
        <begin position="1"/>
        <end position="18"/>
    </location>
</feature>
<proteinExistence type="predicted"/>
<dbReference type="Proteomes" id="UP000282084">
    <property type="component" value="Unassembled WGS sequence"/>
</dbReference>
<reference evidence="2 3" key="1">
    <citation type="submission" date="2018-10" db="EMBL/GenBank/DDBJ databases">
        <title>Sequencing the genomes of 1000 actinobacteria strains.</title>
        <authorList>
            <person name="Klenk H.-P."/>
        </authorList>
    </citation>
    <scope>NUCLEOTIDE SEQUENCE [LARGE SCALE GENOMIC DNA]</scope>
    <source>
        <strain evidence="2 3">DSM 43800</strain>
    </source>
</reference>
<name>A0A495W3U8_9PSEU</name>